<sequence length="994" mass="111722">MKSKSLWKDTIREIWRTKTRFLSIFAIILLGVAFFAGLSATGPVMINTAGEYYSDQNLSDLHVFSTMGLEDEDIELLSSLEQTVLDYTYSMDVVFQETGLSSKVMGLPDQDLGINQLVIVEGRLPEEPDEIALDNVMDYTSEYQIGDTVQIEEGTPDEFEDSFSQTAFEVVGFVNHPQFIENGDRGNTQVGTGSLAGFSVVLEEAFDMAVYTDAYLSFDNARDYDVYSPEYEGVIEEKTAEVEAVLADRPAERYEELYEEIEDEINEGYDEIEEARQELADAETELEEARIEIDEGMEEYEAGLAELQQEEADAQSEIDSQRNQLLAAQSELEDTRNQLEAAQVDDPSTLAEIDSQEQQIQQGLTELEQAETELTNSIQEAEGELEAARLELEEAESEYDEGLAEFEEERETADEEIEEALVDLEEAEEALADLEEPEYFVQDRSDLQGYSEFEENAERISSIAQIFPVFFFLLAALISLTTMTRMVDEGRNQMGTLKALGYGNFAIATKYFVYAFIATVTGGTIGLFLGYWLFPNVIIDAYSSLYNLPPAQTGFYWSYAVISIFGALLATGLSTVVSVRLSLRSNSADLLRPKAPKKGKRIFLEYLPFVWNRFTFTQKVASRNLFRYKRRMLMTLFGVAGGTALLLTGYGLSDSIADIGDIQFGEINLYQAIVSENTDASDAQIDEYNETLESIDGYEGDLSVIQENATAERGESSQEVNLFIPSEPDQLSNFIVLRDREDESRNLELPNEGAVITDKLADLLDSDVGDTIVVEPTDSASFEVEITDIAEQYVQHYIYLSPEAYAGLVDDENDFNTRLLRYDTEQVEDDQLGQALTSEDAVQGVAFAGSIQETFQDSMDSLDVVTLVLIVSAASLAFVVLYNLTNINVSERIRELSTIKVLGFYDNEVTLYVYRENFVLTVLGILIGFVLGVIMHRFVLQTAEIDIMRFSRQISMTSYLYSFLLMFFFSSLVMVVMHFKLKRIDMVEALKTQD</sequence>
<feature type="transmembrane region" description="Helical" evidence="7">
    <location>
        <begin position="21"/>
        <end position="46"/>
    </location>
</feature>
<keyword evidence="3 7" id="KW-0812">Transmembrane</keyword>
<organism evidence="9 10">
    <name type="scientific">Alkalibacterium olivapovliticus</name>
    <dbReference type="NCBI Taxonomy" id="99907"/>
    <lineage>
        <taxon>Bacteria</taxon>
        <taxon>Bacillati</taxon>
        <taxon>Bacillota</taxon>
        <taxon>Bacilli</taxon>
        <taxon>Lactobacillales</taxon>
        <taxon>Carnobacteriaceae</taxon>
        <taxon>Alkalibacterium</taxon>
    </lineage>
</organism>
<evidence type="ECO:0000313" key="10">
    <source>
        <dbReference type="Proteomes" id="UP000238205"/>
    </source>
</evidence>
<keyword evidence="6" id="KW-0175">Coiled coil</keyword>
<dbReference type="InterPro" id="IPR038766">
    <property type="entry name" value="Membrane_comp_ABC_pdt"/>
</dbReference>
<evidence type="ECO:0000259" key="8">
    <source>
        <dbReference type="Pfam" id="PF02687"/>
    </source>
</evidence>
<feature type="transmembrane region" description="Helical" evidence="7">
    <location>
        <begin position="511"/>
        <end position="534"/>
    </location>
</feature>
<comment type="caution">
    <text evidence="9">The sequence shown here is derived from an EMBL/GenBank/DDBJ whole genome shotgun (WGS) entry which is preliminary data.</text>
</comment>
<evidence type="ECO:0000256" key="6">
    <source>
        <dbReference type="SAM" id="Coils"/>
    </source>
</evidence>
<dbReference type="AlphaFoldDB" id="A0A2T0W846"/>
<evidence type="ECO:0000256" key="1">
    <source>
        <dbReference type="ARBA" id="ARBA00004651"/>
    </source>
</evidence>
<feature type="transmembrane region" description="Helical" evidence="7">
    <location>
        <begin position="864"/>
        <end position="884"/>
    </location>
</feature>
<dbReference type="Pfam" id="PF02687">
    <property type="entry name" value="FtsX"/>
    <property type="match status" value="2"/>
</dbReference>
<evidence type="ECO:0000256" key="2">
    <source>
        <dbReference type="ARBA" id="ARBA00022475"/>
    </source>
</evidence>
<comment type="subcellular location">
    <subcellularLocation>
        <location evidence="1">Cell membrane</location>
        <topology evidence="1">Multi-pass membrane protein</topology>
    </subcellularLocation>
</comment>
<feature type="transmembrane region" description="Helical" evidence="7">
    <location>
        <begin position="466"/>
        <end position="484"/>
    </location>
</feature>
<gene>
    <name evidence="9" type="ORF">CLV38_108107</name>
</gene>
<dbReference type="PANTHER" id="PTHR30287:SF1">
    <property type="entry name" value="INNER MEMBRANE PROTEIN"/>
    <property type="match status" value="1"/>
</dbReference>
<dbReference type="PANTHER" id="PTHR30287">
    <property type="entry name" value="MEMBRANE COMPONENT OF PREDICTED ABC SUPERFAMILY METABOLITE UPTAKE TRANSPORTER"/>
    <property type="match status" value="1"/>
</dbReference>
<feature type="transmembrane region" description="Helical" evidence="7">
    <location>
        <begin position="554"/>
        <end position="577"/>
    </location>
</feature>
<dbReference type="GO" id="GO:0005886">
    <property type="term" value="C:plasma membrane"/>
    <property type="evidence" value="ECO:0007669"/>
    <property type="project" value="UniProtKB-SubCell"/>
</dbReference>
<evidence type="ECO:0000256" key="4">
    <source>
        <dbReference type="ARBA" id="ARBA00022989"/>
    </source>
</evidence>
<feature type="transmembrane region" description="Helical" evidence="7">
    <location>
        <begin position="918"/>
        <end position="939"/>
    </location>
</feature>
<protein>
    <submittedName>
        <fullName evidence="9">Putative ABC transport system permease protein</fullName>
    </submittedName>
</protein>
<keyword evidence="10" id="KW-1185">Reference proteome</keyword>
<keyword evidence="2" id="KW-1003">Cell membrane</keyword>
<accession>A0A2T0W846</accession>
<feature type="transmembrane region" description="Helical" evidence="7">
    <location>
        <begin position="632"/>
        <end position="652"/>
    </location>
</feature>
<keyword evidence="5 7" id="KW-0472">Membrane</keyword>
<dbReference type="RefSeq" id="WP_106192666.1">
    <property type="nucleotide sequence ID" value="NZ_PVTO01000008.1"/>
</dbReference>
<dbReference type="InterPro" id="IPR003838">
    <property type="entry name" value="ABC3_permease_C"/>
</dbReference>
<feature type="domain" description="ABC3 transporter permease C-terminal" evidence="8">
    <location>
        <begin position="868"/>
        <end position="984"/>
    </location>
</feature>
<dbReference type="EMBL" id="PVTO01000008">
    <property type="protein sequence ID" value="PRY82897.1"/>
    <property type="molecule type" value="Genomic_DNA"/>
</dbReference>
<evidence type="ECO:0000313" key="9">
    <source>
        <dbReference type="EMBL" id="PRY82897.1"/>
    </source>
</evidence>
<keyword evidence="4 7" id="KW-1133">Transmembrane helix</keyword>
<proteinExistence type="predicted"/>
<dbReference type="OrthoDB" id="5137249at2"/>
<feature type="transmembrane region" description="Helical" evidence="7">
    <location>
        <begin position="959"/>
        <end position="979"/>
    </location>
</feature>
<evidence type="ECO:0000256" key="3">
    <source>
        <dbReference type="ARBA" id="ARBA00022692"/>
    </source>
</evidence>
<feature type="coiled-coil region" evidence="6">
    <location>
        <begin position="251"/>
        <end position="437"/>
    </location>
</feature>
<reference evidence="9 10" key="1">
    <citation type="submission" date="2018-03" db="EMBL/GenBank/DDBJ databases">
        <title>Genomic Encyclopedia of Archaeal and Bacterial Type Strains, Phase II (KMG-II): from individual species to whole genera.</title>
        <authorList>
            <person name="Goeker M."/>
        </authorList>
    </citation>
    <scope>NUCLEOTIDE SEQUENCE [LARGE SCALE GENOMIC DNA]</scope>
    <source>
        <strain evidence="9 10">DSM 13175</strain>
    </source>
</reference>
<evidence type="ECO:0000256" key="7">
    <source>
        <dbReference type="SAM" id="Phobius"/>
    </source>
</evidence>
<name>A0A2T0W846_9LACT</name>
<dbReference type="Proteomes" id="UP000238205">
    <property type="component" value="Unassembled WGS sequence"/>
</dbReference>
<evidence type="ECO:0000256" key="5">
    <source>
        <dbReference type="ARBA" id="ARBA00023136"/>
    </source>
</evidence>
<feature type="domain" description="ABC3 transporter permease C-terminal" evidence="8">
    <location>
        <begin position="466"/>
        <end position="585"/>
    </location>
</feature>